<evidence type="ECO:0000313" key="3">
    <source>
        <dbReference type="Proteomes" id="UP000276133"/>
    </source>
</evidence>
<feature type="transmembrane region" description="Helical" evidence="1">
    <location>
        <begin position="45"/>
        <end position="65"/>
    </location>
</feature>
<proteinExistence type="predicted"/>
<reference evidence="2 3" key="1">
    <citation type="journal article" date="2018" name="Sci. Rep.">
        <title>Genomic signatures of local adaptation to the degree of environmental predictability in rotifers.</title>
        <authorList>
            <person name="Franch-Gras L."/>
            <person name="Hahn C."/>
            <person name="Garcia-Roger E.M."/>
            <person name="Carmona M.J."/>
            <person name="Serra M."/>
            <person name="Gomez A."/>
        </authorList>
    </citation>
    <scope>NUCLEOTIDE SEQUENCE [LARGE SCALE GENOMIC DNA]</scope>
    <source>
        <strain evidence="2">HYR1</strain>
    </source>
</reference>
<name>A0A3M7T559_BRAPC</name>
<gene>
    <name evidence="2" type="ORF">BpHYR1_054313</name>
</gene>
<organism evidence="2 3">
    <name type="scientific">Brachionus plicatilis</name>
    <name type="common">Marine rotifer</name>
    <name type="synonym">Brachionus muelleri</name>
    <dbReference type="NCBI Taxonomy" id="10195"/>
    <lineage>
        <taxon>Eukaryota</taxon>
        <taxon>Metazoa</taxon>
        <taxon>Spiralia</taxon>
        <taxon>Gnathifera</taxon>
        <taxon>Rotifera</taxon>
        <taxon>Eurotatoria</taxon>
        <taxon>Monogononta</taxon>
        <taxon>Pseudotrocha</taxon>
        <taxon>Ploima</taxon>
        <taxon>Brachionidae</taxon>
        <taxon>Brachionus</taxon>
    </lineage>
</organism>
<dbReference type="EMBL" id="REGN01000283">
    <property type="protein sequence ID" value="RNA43067.1"/>
    <property type="molecule type" value="Genomic_DNA"/>
</dbReference>
<keyword evidence="3" id="KW-1185">Reference proteome</keyword>
<keyword evidence="1" id="KW-0812">Transmembrane</keyword>
<evidence type="ECO:0000313" key="2">
    <source>
        <dbReference type="EMBL" id="RNA43067.1"/>
    </source>
</evidence>
<keyword evidence="1" id="KW-1133">Transmembrane helix</keyword>
<protein>
    <submittedName>
        <fullName evidence="2">Uncharacterized protein</fullName>
    </submittedName>
</protein>
<accession>A0A3M7T559</accession>
<keyword evidence="1" id="KW-0472">Membrane</keyword>
<comment type="caution">
    <text evidence="2">The sequence shown here is derived from an EMBL/GenBank/DDBJ whole genome shotgun (WGS) entry which is preliminary data.</text>
</comment>
<sequence>MLRDEMNIEVDNRKNRIQIRRISSEEYNEDFIIKRTKQRSVLEKIYNLIFLFKFCHFWEIMKFFFDDDSGIIYNMIYLYIITFTIKIVYFKTTLPNKGSPVQNWHKVGLQMKHSPSFFALINWESF</sequence>
<evidence type="ECO:0000256" key="1">
    <source>
        <dbReference type="SAM" id="Phobius"/>
    </source>
</evidence>
<dbReference type="AlphaFoldDB" id="A0A3M7T559"/>
<feature type="transmembrane region" description="Helical" evidence="1">
    <location>
        <begin position="71"/>
        <end position="89"/>
    </location>
</feature>
<dbReference type="Proteomes" id="UP000276133">
    <property type="component" value="Unassembled WGS sequence"/>
</dbReference>